<keyword evidence="2" id="KW-1185">Reference proteome</keyword>
<accession>A0AAN8T2G6</accession>
<organism evidence="1 2">
    <name type="scientific">Solanum bulbocastanum</name>
    <name type="common">Wild potato</name>
    <dbReference type="NCBI Taxonomy" id="147425"/>
    <lineage>
        <taxon>Eukaryota</taxon>
        <taxon>Viridiplantae</taxon>
        <taxon>Streptophyta</taxon>
        <taxon>Embryophyta</taxon>
        <taxon>Tracheophyta</taxon>
        <taxon>Spermatophyta</taxon>
        <taxon>Magnoliopsida</taxon>
        <taxon>eudicotyledons</taxon>
        <taxon>Gunneridae</taxon>
        <taxon>Pentapetalae</taxon>
        <taxon>asterids</taxon>
        <taxon>lamiids</taxon>
        <taxon>Solanales</taxon>
        <taxon>Solanaceae</taxon>
        <taxon>Solanoideae</taxon>
        <taxon>Solaneae</taxon>
        <taxon>Solanum</taxon>
    </lineage>
</organism>
<comment type="caution">
    <text evidence="1">The sequence shown here is derived from an EMBL/GenBank/DDBJ whole genome shotgun (WGS) entry which is preliminary data.</text>
</comment>
<protein>
    <submittedName>
        <fullName evidence="1">Uncharacterized protein</fullName>
    </submittedName>
</protein>
<name>A0AAN8T2G6_SOLBU</name>
<dbReference type="EMBL" id="JBANQN010000009">
    <property type="protein sequence ID" value="KAK6780470.1"/>
    <property type="molecule type" value="Genomic_DNA"/>
</dbReference>
<evidence type="ECO:0000313" key="1">
    <source>
        <dbReference type="EMBL" id="KAK6780470.1"/>
    </source>
</evidence>
<proteinExistence type="predicted"/>
<reference evidence="1 2" key="1">
    <citation type="submission" date="2024-02" db="EMBL/GenBank/DDBJ databases">
        <title>de novo genome assembly of Solanum bulbocastanum strain 11H21.</title>
        <authorList>
            <person name="Hosaka A.J."/>
        </authorList>
    </citation>
    <scope>NUCLEOTIDE SEQUENCE [LARGE SCALE GENOMIC DNA]</scope>
    <source>
        <tissue evidence="1">Young leaves</tissue>
    </source>
</reference>
<dbReference type="Proteomes" id="UP001371456">
    <property type="component" value="Unassembled WGS sequence"/>
</dbReference>
<sequence length="96" mass="11120">MTRKLVFVHEIKESANTSRCSKLRLKHCMGLTTSFNCISSASNKVYHPVESTFTDTYERHFDNYSPNVIIWNLMQMKRLQLQSHISIANRGCVLLV</sequence>
<evidence type="ECO:0000313" key="2">
    <source>
        <dbReference type="Proteomes" id="UP001371456"/>
    </source>
</evidence>
<gene>
    <name evidence="1" type="ORF">RDI58_022654</name>
</gene>
<dbReference type="AlphaFoldDB" id="A0AAN8T2G6"/>